<evidence type="ECO:0000256" key="8">
    <source>
        <dbReference type="ARBA" id="ARBA00022898"/>
    </source>
</evidence>
<dbReference type="Pfam" id="PF00585">
    <property type="entry name" value="Thr_dehydrat_C"/>
    <property type="match status" value="2"/>
</dbReference>
<dbReference type="InterPro" id="IPR036052">
    <property type="entry name" value="TrpB-like_PALP_sf"/>
</dbReference>
<evidence type="ECO:0000256" key="5">
    <source>
        <dbReference type="ARBA" id="ARBA00012096"/>
    </source>
</evidence>
<dbReference type="InterPro" id="IPR038110">
    <property type="entry name" value="TD_ACT-like_sf"/>
</dbReference>
<dbReference type="CDD" id="cd04907">
    <property type="entry name" value="ACT_ThrD-I_2"/>
    <property type="match status" value="1"/>
</dbReference>
<feature type="domain" description="ACT-like" evidence="11">
    <location>
        <begin position="355"/>
        <end position="425"/>
    </location>
</feature>
<comment type="pathway">
    <text evidence="3">Amino-acid biosynthesis; L-isoleucine biosynthesis; 2-oxobutanoate from L-threonine: step 1/1.</text>
</comment>
<evidence type="ECO:0000256" key="4">
    <source>
        <dbReference type="ARBA" id="ARBA00010869"/>
    </source>
</evidence>
<reference evidence="12 13" key="1">
    <citation type="submission" date="2024-02" db="EMBL/GenBank/DDBJ databases">
        <authorList>
            <person name="Chen Y."/>
            <person name="Shah S."/>
            <person name="Dougan E. K."/>
            <person name="Thang M."/>
            <person name="Chan C."/>
        </authorList>
    </citation>
    <scope>NUCLEOTIDE SEQUENCE [LARGE SCALE GENOMIC DNA]</scope>
</reference>
<dbReference type="Gene3D" id="3.40.1020.10">
    <property type="entry name" value="Biosynthetic Threonine Deaminase, Domain 3"/>
    <property type="match status" value="1"/>
</dbReference>
<evidence type="ECO:0000256" key="2">
    <source>
        <dbReference type="ARBA" id="ARBA00001933"/>
    </source>
</evidence>
<dbReference type="SUPFAM" id="SSF53686">
    <property type="entry name" value="Tryptophan synthase beta subunit-like PLP-dependent enzymes"/>
    <property type="match status" value="1"/>
</dbReference>
<evidence type="ECO:0000256" key="9">
    <source>
        <dbReference type="ARBA" id="ARBA00023239"/>
    </source>
</evidence>
<comment type="catalytic activity">
    <reaction evidence="1">
        <text>L-threonine = 2-oxobutanoate + NH4(+)</text>
        <dbReference type="Rhea" id="RHEA:22108"/>
        <dbReference type="ChEBI" id="CHEBI:16763"/>
        <dbReference type="ChEBI" id="CHEBI:28938"/>
        <dbReference type="ChEBI" id="CHEBI:57926"/>
        <dbReference type="EC" id="4.3.1.19"/>
    </reaction>
</comment>
<dbReference type="InterPro" id="IPR045865">
    <property type="entry name" value="ACT-like_dom_sf"/>
</dbReference>
<evidence type="ECO:0000259" key="11">
    <source>
        <dbReference type="PROSITE" id="PS51672"/>
    </source>
</evidence>
<evidence type="ECO:0000313" key="12">
    <source>
        <dbReference type="EMBL" id="CAK9040922.1"/>
    </source>
</evidence>
<comment type="caution">
    <text evidence="12">The sequence shown here is derived from an EMBL/GenBank/DDBJ whole genome shotgun (WGS) entry which is preliminary data.</text>
</comment>
<comment type="similarity">
    <text evidence="4">Belongs to the serine/threonine dehydratase family.</text>
</comment>
<dbReference type="InterPro" id="IPR001721">
    <property type="entry name" value="TD_ACT-like"/>
</dbReference>
<comment type="cofactor">
    <cofactor evidence="2">
        <name>pyridoxal 5'-phosphate</name>
        <dbReference type="ChEBI" id="CHEBI:597326"/>
    </cofactor>
</comment>
<evidence type="ECO:0000256" key="7">
    <source>
        <dbReference type="ARBA" id="ARBA00022624"/>
    </source>
</evidence>
<dbReference type="Gene3D" id="3.40.50.1100">
    <property type="match status" value="2"/>
</dbReference>
<organism evidence="12 13">
    <name type="scientific">Durusdinium trenchii</name>
    <dbReference type="NCBI Taxonomy" id="1381693"/>
    <lineage>
        <taxon>Eukaryota</taxon>
        <taxon>Sar</taxon>
        <taxon>Alveolata</taxon>
        <taxon>Dinophyceae</taxon>
        <taxon>Suessiales</taxon>
        <taxon>Symbiodiniaceae</taxon>
        <taxon>Durusdinium</taxon>
    </lineage>
</organism>
<sequence>MLVPFAAPRPWQFRSVRSAGRVLQLRRFSEVIEHTAYLNMILNAKASFRTPEEKSMGICACSAGNHAQGVAYSAAALDISAKIFMPQTTPNIKVDSVRRFSNAKSEVILVGDNYDAAYAATMECMKAEGRVLVHPFNDPLVIAGQGTIGKEILEQTTKEDVEAVFCCVGGGGLLAGVGAFLKAVKPSIKVIGVEAIDSAAMTESLKAKQRLLRWHQRFGVIEWVNSRMEQRPLGKMIGRAKTPNKCPVKLSEAPSRDFEKVAKVGDETFRLCTAFADEMITVSTDEICAAIKDSFKDTRVVLEPAGALATAGLKRYAMERQDLVQGRTLVAVSSGANMDFDRLRFVSERADTSETHIAVYIPGRPGAFIDFYRFIFPRNVTEFTYRISGNPASIFMSFQAKSDDDRAKALNTLRTAGYDVMDLSENELAKTHGRSLIGGRAPTELTAEEGLFSFEFPEKPGALMKFLEQLPSDFNVSLFHYRGHGADVARVLVGLQVPSKSRPRFREYLAYLVSKGYSWKETCMVLQIYRIQMPAVPVAPGVRVQLIGVSQDAFSQDPASDPTEAPVEASSAAPRESLRVAVLFIGAARAMVWPAVCENIRRRFLDAIQKPIPGEATWSMDVFFFLALDDPPDGKIDQWRVQRDVNAAQLEYCKELLRPVHTEFMPPTYPMPKHHNCTPGHEPSYAVQTALWNVPGASERMYAQCYRQQIAYDYVLNTHEPQHGVRYDALIRARPDSIYLQDVPPISHFNLSRITTASTAPGDHWHIVHRGCSGPKRRYCLRCQGSEYDEHCRNETVNVDVAVQAVVAREKPLSFARKMKLEKAKVPERSGKSKDYGMLVLECDRWKKYLLLASRDEFDKEPSACSSLQGAFLGAPPPVTPVSRRVVAVAPENSAKPEGAPAVAVLIIGAARAMVWPEVCENIQENLVKGLASLGPDGQHWRVDVFFFLALEESIQARDKTMIRHSFEEELLKPCQDLMKPVHVDWMPPSYPMPGASNCKAGQEPWYVYPFYKPGAEPEKVLGADERMYSQCKRIQIAYDYVTQEFEPKVGLQYQAFLRARPDGVYLHPVPPMGSFALSQLTISATAPGDHWHLIHRGCLGPFERRCLRCRGKEYDKRCPKPKKVLDLGVQEVIARERSADVVSELLGEPLTGRGGAEGFGFLWLECDRWEKLLNQSQPKMLAKDPSRCRRLQRRLLDTTRLPQK</sequence>
<proteinExistence type="inferred from homology"/>
<dbReference type="PROSITE" id="PS51672">
    <property type="entry name" value="ACT_LIKE"/>
    <property type="match status" value="2"/>
</dbReference>
<name>A0ABP0LQI9_9DINO</name>
<protein>
    <recommendedName>
        <fullName evidence="5">threonine ammonia-lyase</fullName>
        <ecNumber evidence="5">4.3.1.19</ecNumber>
    </recommendedName>
</protein>
<dbReference type="PANTHER" id="PTHR48078:SF11">
    <property type="entry name" value="THREONINE DEHYDRATASE, MITOCHONDRIAL"/>
    <property type="match status" value="1"/>
</dbReference>
<dbReference type="InterPro" id="IPR001926">
    <property type="entry name" value="TrpB-like_PALP"/>
</dbReference>
<evidence type="ECO:0000256" key="6">
    <source>
        <dbReference type="ARBA" id="ARBA00022605"/>
    </source>
</evidence>
<keyword evidence="13" id="KW-1185">Reference proteome</keyword>
<feature type="domain" description="ACT-like" evidence="11">
    <location>
        <begin position="450"/>
        <end position="524"/>
    </location>
</feature>
<keyword evidence="10" id="KW-0100">Branched-chain amino acid biosynthesis</keyword>
<evidence type="ECO:0000313" key="13">
    <source>
        <dbReference type="Proteomes" id="UP001642464"/>
    </source>
</evidence>
<dbReference type="PANTHER" id="PTHR48078">
    <property type="entry name" value="THREONINE DEHYDRATASE, MITOCHONDRIAL-RELATED"/>
    <property type="match status" value="1"/>
</dbReference>
<keyword evidence="7" id="KW-0412">Isoleucine biosynthesis</keyword>
<dbReference type="InterPro" id="IPR050147">
    <property type="entry name" value="Ser/Thr_Dehydratase"/>
</dbReference>
<dbReference type="EMBL" id="CAXAMM010017335">
    <property type="protein sequence ID" value="CAK9040922.1"/>
    <property type="molecule type" value="Genomic_DNA"/>
</dbReference>
<gene>
    <name evidence="12" type="ORF">SCF082_LOCUS23709</name>
</gene>
<evidence type="ECO:0000256" key="3">
    <source>
        <dbReference type="ARBA" id="ARBA00004810"/>
    </source>
</evidence>
<evidence type="ECO:0000256" key="10">
    <source>
        <dbReference type="ARBA" id="ARBA00023304"/>
    </source>
</evidence>
<dbReference type="Proteomes" id="UP001642464">
    <property type="component" value="Unassembled WGS sequence"/>
</dbReference>
<accession>A0ABP0LQI9</accession>
<dbReference type="EC" id="4.3.1.19" evidence="5"/>
<evidence type="ECO:0000256" key="1">
    <source>
        <dbReference type="ARBA" id="ARBA00001274"/>
    </source>
</evidence>
<dbReference type="Pfam" id="PF00291">
    <property type="entry name" value="PALP"/>
    <property type="match status" value="1"/>
</dbReference>
<keyword evidence="6" id="KW-0028">Amino-acid biosynthesis</keyword>
<keyword evidence="8" id="KW-0663">Pyridoxal phosphate</keyword>
<keyword evidence="9" id="KW-0456">Lyase</keyword>
<dbReference type="SUPFAM" id="SSF55021">
    <property type="entry name" value="ACT-like"/>
    <property type="match status" value="2"/>
</dbReference>